<gene>
    <name evidence="1" type="ORF">GGP41_004853</name>
</gene>
<evidence type="ECO:0000313" key="1">
    <source>
        <dbReference type="EMBL" id="KAF5846873.1"/>
    </source>
</evidence>
<dbReference type="EMBL" id="WNKQ01000015">
    <property type="protein sequence ID" value="KAF5846873.1"/>
    <property type="molecule type" value="Genomic_DNA"/>
</dbReference>
<name>A0A8H6DT47_COCSA</name>
<dbReference type="AlphaFoldDB" id="A0A8H6DT47"/>
<proteinExistence type="predicted"/>
<sequence length="114" mass="12851">MLSAQKLHNSSAIRSAWKSPYVTAATNQFSWQRDPTNLYGAFANLKELVRPYKAYAKREYARAAVVSLDHFPDRAVISGEGRDLTIRFVYFIFTASNPGLPSQNTLFNHALLVL</sequence>
<dbReference type="Proteomes" id="UP000624244">
    <property type="component" value="Unassembled WGS sequence"/>
</dbReference>
<accession>A0A8H6DT47</accession>
<evidence type="ECO:0000313" key="2">
    <source>
        <dbReference type="Proteomes" id="UP000624244"/>
    </source>
</evidence>
<organism evidence="1 2">
    <name type="scientific">Cochliobolus sativus</name>
    <name type="common">Common root rot and spot blotch fungus</name>
    <name type="synonym">Bipolaris sorokiniana</name>
    <dbReference type="NCBI Taxonomy" id="45130"/>
    <lineage>
        <taxon>Eukaryota</taxon>
        <taxon>Fungi</taxon>
        <taxon>Dikarya</taxon>
        <taxon>Ascomycota</taxon>
        <taxon>Pezizomycotina</taxon>
        <taxon>Dothideomycetes</taxon>
        <taxon>Pleosporomycetidae</taxon>
        <taxon>Pleosporales</taxon>
        <taxon>Pleosporineae</taxon>
        <taxon>Pleosporaceae</taxon>
        <taxon>Bipolaris</taxon>
    </lineage>
</organism>
<protein>
    <submittedName>
        <fullName evidence="1">Uncharacterized protein</fullName>
    </submittedName>
</protein>
<reference evidence="1" key="1">
    <citation type="submission" date="2019-11" db="EMBL/GenBank/DDBJ databases">
        <title>Bipolaris sorokiniana Genome sequencing.</title>
        <authorList>
            <person name="Wang H."/>
        </authorList>
    </citation>
    <scope>NUCLEOTIDE SEQUENCE</scope>
</reference>
<comment type="caution">
    <text evidence="1">The sequence shown here is derived from an EMBL/GenBank/DDBJ whole genome shotgun (WGS) entry which is preliminary data.</text>
</comment>